<dbReference type="SUPFAM" id="SSF52540">
    <property type="entry name" value="P-loop containing nucleoside triphosphate hydrolases"/>
    <property type="match status" value="1"/>
</dbReference>
<dbReference type="GO" id="GO:0003688">
    <property type="term" value="F:DNA replication origin binding"/>
    <property type="evidence" value="ECO:0007669"/>
    <property type="project" value="TreeGrafter"/>
</dbReference>
<dbReference type="EMBL" id="MLJW01000013">
    <property type="protein sequence ID" value="OIR13805.1"/>
    <property type="molecule type" value="Genomic_DNA"/>
</dbReference>
<evidence type="ECO:0000259" key="2">
    <source>
        <dbReference type="Pfam" id="PF22688"/>
    </source>
</evidence>
<dbReference type="PROSITE" id="PS00675">
    <property type="entry name" value="SIGMA54_INTERACT_1"/>
    <property type="match status" value="1"/>
</dbReference>
<feature type="domain" description="Hda lid" evidence="2">
    <location>
        <begin position="150"/>
        <end position="214"/>
    </location>
</feature>
<accession>A0A1J5TBX4</accession>
<dbReference type="Gene3D" id="3.40.50.300">
    <property type="entry name" value="P-loop containing nucleotide triphosphate hydrolases"/>
    <property type="match status" value="1"/>
</dbReference>
<dbReference type="Pfam" id="PF22688">
    <property type="entry name" value="Hda_lid"/>
    <property type="match status" value="1"/>
</dbReference>
<dbReference type="InterPro" id="IPR017788">
    <property type="entry name" value="Hda"/>
</dbReference>
<name>A0A1J5TBX4_9ZZZZ</name>
<feature type="domain" description="Chromosomal replication initiator protein DnaA ATPAse" evidence="1">
    <location>
        <begin position="15"/>
        <end position="65"/>
    </location>
</feature>
<dbReference type="InterPro" id="IPR055199">
    <property type="entry name" value="Hda_lid"/>
</dbReference>
<evidence type="ECO:0000313" key="3">
    <source>
        <dbReference type="EMBL" id="OIR13805.1"/>
    </source>
</evidence>
<dbReference type="NCBIfam" id="TIGR03420">
    <property type="entry name" value="DnaA_homol_Hda"/>
    <property type="match status" value="1"/>
</dbReference>
<protein>
    <submittedName>
        <fullName evidence="3">DnaA regulatory inactivator Hda</fullName>
    </submittedName>
</protein>
<reference evidence="3" key="1">
    <citation type="submission" date="2016-10" db="EMBL/GenBank/DDBJ databases">
        <title>Sequence of Gallionella enrichment culture.</title>
        <authorList>
            <person name="Poehlein A."/>
            <person name="Muehling M."/>
            <person name="Daniel R."/>
        </authorList>
    </citation>
    <scope>NUCLEOTIDE SEQUENCE</scope>
</reference>
<comment type="caution">
    <text evidence="3">The sequence shown here is derived from an EMBL/GenBank/DDBJ whole genome shotgun (WGS) entry which is preliminary data.</text>
</comment>
<dbReference type="AlphaFoldDB" id="A0A1J5TBX4"/>
<sequence length="219" mass="23774">MTQLLLGIAPEWVPTLENFVAGRNDELLAALNHALAAAQGERGLYVWGETGSGKSHLLQAAVGHARASGLAAVYACGAVPDAAQVVAVDDVEKLDDAQQIALFALYNRQREQGGMLLVSGTQAPAFLQLRDDLRTRLGWGLVYQVHALSDAEKEQALRQHALARGFELPPEVTTYLLRHGRRDLPALLATLDALDEHCMRLKRAASVPLLKEVMRADRG</sequence>
<dbReference type="Gene3D" id="1.10.8.60">
    <property type="match status" value="1"/>
</dbReference>
<dbReference type="InterPro" id="IPR027417">
    <property type="entry name" value="P-loop_NTPase"/>
</dbReference>
<dbReference type="GO" id="GO:0032297">
    <property type="term" value="P:negative regulation of DNA-templated DNA replication initiation"/>
    <property type="evidence" value="ECO:0007669"/>
    <property type="project" value="InterPro"/>
</dbReference>
<dbReference type="InterPro" id="IPR025662">
    <property type="entry name" value="Sigma_54_int_dom_ATP-bd_1"/>
</dbReference>
<proteinExistence type="predicted"/>
<dbReference type="InterPro" id="IPR013317">
    <property type="entry name" value="DnaA_dom"/>
</dbReference>
<gene>
    <name evidence="3" type="primary">hda_2</name>
    <name evidence="3" type="ORF">GALL_49400</name>
</gene>
<dbReference type="PANTHER" id="PTHR30050">
    <property type="entry name" value="CHROMOSOMAL REPLICATION INITIATOR PROTEIN DNAA"/>
    <property type="match status" value="1"/>
</dbReference>
<dbReference type="Pfam" id="PF00308">
    <property type="entry name" value="Bac_DnaA"/>
    <property type="match status" value="1"/>
</dbReference>
<evidence type="ECO:0000259" key="1">
    <source>
        <dbReference type="Pfam" id="PF00308"/>
    </source>
</evidence>
<organism evidence="3">
    <name type="scientific">mine drainage metagenome</name>
    <dbReference type="NCBI Taxonomy" id="410659"/>
    <lineage>
        <taxon>unclassified sequences</taxon>
        <taxon>metagenomes</taxon>
        <taxon>ecological metagenomes</taxon>
    </lineage>
</organism>
<dbReference type="PANTHER" id="PTHR30050:SF5">
    <property type="entry name" value="DNAA REGULATORY INACTIVATOR HDA"/>
    <property type="match status" value="1"/>
</dbReference>
<dbReference type="GO" id="GO:0005886">
    <property type="term" value="C:plasma membrane"/>
    <property type="evidence" value="ECO:0007669"/>
    <property type="project" value="TreeGrafter"/>
</dbReference>
<dbReference type="GO" id="GO:0006270">
    <property type="term" value="P:DNA replication initiation"/>
    <property type="evidence" value="ECO:0007669"/>
    <property type="project" value="TreeGrafter"/>
</dbReference>